<sequence length="123" mass="13674">MATYLLNQTPVSSLSFQTPISKWVVTSPSTGIDRLHPFGCTDVISLPKEWPTSTIGPTGVLCMFLGNVEGHCNFRLYDPESRRILITHDCTFKDGEAFWPLYSSSFPLPSLSSLSPIRSFSSR</sequence>
<organism evidence="2 3">
    <name type="scientific">Austropuccinia psidii MF-1</name>
    <dbReference type="NCBI Taxonomy" id="1389203"/>
    <lineage>
        <taxon>Eukaryota</taxon>
        <taxon>Fungi</taxon>
        <taxon>Dikarya</taxon>
        <taxon>Basidiomycota</taxon>
        <taxon>Pucciniomycotina</taxon>
        <taxon>Pucciniomycetes</taxon>
        <taxon>Pucciniales</taxon>
        <taxon>Sphaerophragmiaceae</taxon>
        <taxon>Austropuccinia</taxon>
    </lineage>
</organism>
<feature type="domain" description="Retroviral polymerase SH3-like" evidence="1">
    <location>
        <begin position="56"/>
        <end position="98"/>
    </location>
</feature>
<dbReference type="AlphaFoldDB" id="A0A9Q3GTI8"/>
<gene>
    <name evidence="2" type="ORF">O181_018194</name>
</gene>
<proteinExistence type="predicted"/>
<dbReference type="EMBL" id="AVOT02005206">
    <property type="protein sequence ID" value="MBW0478479.1"/>
    <property type="molecule type" value="Genomic_DNA"/>
</dbReference>
<dbReference type="InterPro" id="IPR057670">
    <property type="entry name" value="SH3_retrovirus"/>
</dbReference>
<dbReference type="Proteomes" id="UP000765509">
    <property type="component" value="Unassembled WGS sequence"/>
</dbReference>
<dbReference type="OrthoDB" id="6776856at2759"/>
<name>A0A9Q3GTI8_9BASI</name>
<comment type="caution">
    <text evidence="2">The sequence shown here is derived from an EMBL/GenBank/DDBJ whole genome shotgun (WGS) entry which is preliminary data.</text>
</comment>
<reference evidence="2" key="1">
    <citation type="submission" date="2021-03" db="EMBL/GenBank/DDBJ databases">
        <title>Draft genome sequence of rust myrtle Austropuccinia psidii MF-1, a brazilian biotype.</title>
        <authorList>
            <person name="Quecine M.C."/>
            <person name="Pachon D.M.R."/>
            <person name="Bonatelli M.L."/>
            <person name="Correr F.H."/>
            <person name="Franceschini L.M."/>
            <person name="Leite T.F."/>
            <person name="Margarido G.R.A."/>
            <person name="Almeida C.A."/>
            <person name="Ferrarezi J.A."/>
            <person name="Labate C.A."/>
        </authorList>
    </citation>
    <scope>NUCLEOTIDE SEQUENCE</scope>
    <source>
        <strain evidence="2">MF-1</strain>
    </source>
</reference>
<evidence type="ECO:0000259" key="1">
    <source>
        <dbReference type="Pfam" id="PF25597"/>
    </source>
</evidence>
<dbReference type="Pfam" id="PF25597">
    <property type="entry name" value="SH3_retrovirus"/>
    <property type="match status" value="1"/>
</dbReference>
<evidence type="ECO:0000313" key="3">
    <source>
        <dbReference type="Proteomes" id="UP000765509"/>
    </source>
</evidence>
<evidence type="ECO:0000313" key="2">
    <source>
        <dbReference type="EMBL" id="MBW0478479.1"/>
    </source>
</evidence>
<protein>
    <recommendedName>
        <fullName evidence="1">Retroviral polymerase SH3-like domain-containing protein</fullName>
    </recommendedName>
</protein>
<accession>A0A9Q3GTI8</accession>
<keyword evidence="3" id="KW-1185">Reference proteome</keyword>